<keyword evidence="2" id="KW-0521">NADP</keyword>
<dbReference type="Pfam" id="PF05368">
    <property type="entry name" value="NmrA"/>
    <property type="match status" value="1"/>
</dbReference>
<dbReference type="EMBL" id="JAPUFD010000012">
    <property type="protein sequence ID" value="MDI1490764.1"/>
    <property type="molecule type" value="Genomic_DNA"/>
</dbReference>
<protein>
    <recommendedName>
        <fullName evidence="4">NmrA-like domain-containing protein</fullName>
    </recommendedName>
</protein>
<dbReference type="Gene3D" id="3.90.25.10">
    <property type="entry name" value="UDP-galactose 4-epimerase, domain 1"/>
    <property type="match status" value="1"/>
</dbReference>
<keyword evidence="3" id="KW-0560">Oxidoreductase</keyword>
<comment type="caution">
    <text evidence="5">The sequence shown here is derived from an EMBL/GenBank/DDBJ whole genome shotgun (WGS) entry which is preliminary data.</text>
</comment>
<dbReference type="InterPro" id="IPR008030">
    <property type="entry name" value="NmrA-like"/>
</dbReference>
<accession>A0AA43QS82</accession>
<evidence type="ECO:0000259" key="4">
    <source>
        <dbReference type="Pfam" id="PF05368"/>
    </source>
</evidence>
<comment type="similarity">
    <text evidence="1">Belongs to the NmrA-type oxidoreductase family.</text>
</comment>
<gene>
    <name evidence="5" type="ORF">OHK93_001968</name>
</gene>
<evidence type="ECO:0000313" key="5">
    <source>
        <dbReference type="EMBL" id="MDI1490764.1"/>
    </source>
</evidence>
<dbReference type="SUPFAM" id="SSF51735">
    <property type="entry name" value="NAD(P)-binding Rossmann-fold domains"/>
    <property type="match status" value="1"/>
</dbReference>
<feature type="domain" description="NmrA-like" evidence="4">
    <location>
        <begin position="1"/>
        <end position="204"/>
    </location>
</feature>
<reference evidence="5" key="1">
    <citation type="journal article" date="2023" name="Genome Biol. Evol.">
        <title>First Whole Genome Sequence and Flow Cytometry Genome Size Data for the Lichen-Forming Fungus Ramalina farinacea (Ascomycota).</title>
        <authorList>
            <person name="Llewellyn T."/>
            <person name="Mian S."/>
            <person name="Hill R."/>
            <person name="Leitch I.J."/>
            <person name="Gaya E."/>
        </authorList>
    </citation>
    <scope>NUCLEOTIDE SEQUENCE</scope>
    <source>
        <strain evidence="5">LIQ254RAFAR</strain>
    </source>
</reference>
<dbReference type="PANTHER" id="PTHR42748">
    <property type="entry name" value="NITROGEN METABOLITE REPRESSION PROTEIN NMRA FAMILY MEMBER"/>
    <property type="match status" value="1"/>
</dbReference>
<dbReference type="PANTHER" id="PTHR42748:SF30">
    <property type="entry name" value="NMRA-LIKE DOMAIN-CONTAINING PROTEIN"/>
    <property type="match status" value="1"/>
</dbReference>
<dbReference type="GO" id="GO:0016491">
    <property type="term" value="F:oxidoreductase activity"/>
    <property type="evidence" value="ECO:0007669"/>
    <property type="project" value="UniProtKB-KW"/>
</dbReference>
<evidence type="ECO:0000313" key="6">
    <source>
        <dbReference type="Proteomes" id="UP001161017"/>
    </source>
</evidence>
<organism evidence="5 6">
    <name type="scientific">Ramalina farinacea</name>
    <dbReference type="NCBI Taxonomy" id="258253"/>
    <lineage>
        <taxon>Eukaryota</taxon>
        <taxon>Fungi</taxon>
        <taxon>Dikarya</taxon>
        <taxon>Ascomycota</taxon>
        <taxon>Pezizomycotina</taxon>
        <taxon>Lecanoromycetes</taxon>
        <taxon>OSLEUM clade</taxon>
        <taxon>Lecanoromycetidae</taxon>
        <taxon>Lecanorales</taxon>
        <taxon>Lecanorineae</taxon>
        <taxon>Ramalinaceae</taxon>
        <taxon>Ramalina</taxon>
    </lineage>
</organism>
<sequence length="218" mass="24458">MADAAVAADAKLLIWSSLPNVTEMTGGQLTGVAHFDSKAEVERYIRGLDITSVFYFASFYMQNMETFFAPKKNPTTGAIEYRVSYPSETGLPLVDIKDTGIFLEPVLSSQEMEPSKYNHARFIAATAFYNGTEIVDAWNRVTGRGVSFVHDPGNHAGLTEEVKKIMKESAGLLSEWEYYGPTGRKDLEWTLDQLNEKPTSWEDYVRRVEESKDGGWFG</sequence>
<evidence type="ECO:0000256" key="1">
    <source>
        <dbReference type="ARBA" id="ARBA00006328"/>
    </source>
</evidence>
<keyword evidence="6" id="KW-1185">Reference proteome</keyword>
<evidence type="ECO:0000256" key="2">
    <source>
        <dbReference type="ARBA" id="ARBA00022857"/>
    </source>
</evidence>
<dbReference type="AlphaFoldDB" id="A0AA43QS82"/>
<dbReference type="InterPro" id="IPR036291">
    <property type="entry name" value="NAD(P)-bd_dom_sf"/>
</dbReference>
<dbReference type="InterPro" id="IPR051164">
    <property type="entry name" value="NmrA-like_oxidored"/>
</dbReference>
<evidence type="ECO:0000256" key="3">
    <source>
        <dbReference type="ARBA" id="ARBA00023002"/>
    </source>
</evidence>
<proteinExistence type="inferred from homology"/>
<dbReference type="Proteomes" id="UP001161017">
    <property type="component" value="Unassembled WGS sequence"/>
</dbReference>
<name>A0AA43QS82_9LECA</name>
<dbReference type="GO" id="GO:0005634">
    <property type="term" value="C:nucleus"/>
    <property type="evidence" value="ECO:0007669"/>
    <property type="project" value="TreeGrafter"/>
</dbReference>
<dbReference type="Gene3D" id="3.40.50.720">
    <property type="entry name" value="NAD(P)-binding Rossmann-like Domain"/>
    <property type="match status" value="1"/>
</dbReference>